<dbReference type="SMART" id="SM00220">
    <property type="entry name" value="S_TKc"/>
    <property type="match status" value="1"/>
</dbReference>
<evidence type="ECO:0000313" key="5">
    <source>
        <dbReference type="EMBL" id="KAK9835179.1"/>
    </source>
</evidence>
<dbReference type="PROSITE" id="PS50011">
    <property type="entry name" value="PROTEIN_KINASE_DOM"/>
    <property type="match status" value="1"/>
</dbReference>
<feature type="transmembrane region" description="Helical" evidence="3">
    <location>
        <begin position="239"/>
        <end position="265"/>
    </location>
</feature>
<keyword evidence="3" id="KW-1133">Transmembrane helix</keyword>
<dbReference type="InterPro" id="IPR017441">
    <property type="entry name" value="Protein_kinase_ATP_BS"/>
</dbReference>
<evidence type="ECO:0000313" key="6">
    <source>
        <dbReference type="Proteomes" id="UP001445335"/>
    </source>
</evidence>
<feature type="binding site" evidence="1">
    <location>
        <position position="352"/>
    </location>
    <ligand>
        <name>ATP</name>
        <dbReference type="ChEBI" id="CHEBI:30616"/>
    </ligand>
</feature>
<feature type="compositionally biased region" description="Basic and acidic residues" evidence="2">
    <location>
        <begin position="280"/>
        <end position="289"/>
    </location>
</feature>
<dbReference type="PANTHER" id="PTHR44329">
    <property type="entry name" value="SERINE/THREONINE-PROTEIN KINASE TNNI3K-RELATED"/>
    <property type="match status" value="1"/>
</dbReference>
<accession>A0AAW1RN43</accession>
<protein>
    <recommendedName>
        <fullName evidence="4">Protein kinase domain-containing protein</fullName>
    </recommendedName>
</protein>
<comment type="caution">
    <text evidence="5">The sequence shown here is derived from an EMBL/GenBank/DDBJ whole genome shotgun (WGS) entry which is preliminary data.</text>
</comment>
<keyword evidence="6" id="KW-1185">Reference proteome</keyword>
<proteinExistence type="predicted"/>
<gene>
    <name evidence="5" type="ORF">WJX81_003995</name>
</gene>
<evidence type="ECO:0000259" key="4">
    <source>
        <dbReference type="PROSITE" id="PS50011"/>
    </source>
</evidence>
<evidence type="ECO:0000256" key="3">
    <source>
        <dbReference type="SAM" id="Phobius"/>
    </source>
</evidence>
<keyword evidence="1" id="KW-0067">ATP-binding</keyword>
<feature type="region of interest" description="Disordered" evidence="2">
    <location>
        <begin position="274"/>
        <end position="295"/>
    </location>
</feature>
<feature type="domain" description="Protein kinase" evidence="4">
    <location>
        <begin position="324"/>
        <end position="573"/>
    </location>
</feature>
<keyword evidence="1" id="KW-0547">Nucleotide-binding</keyword>
<dbReference type="AlphaFoldDB" id="A0AAW1RN43"/>
<organism evidence="5 6">
    <name type="scientific">Elliptochloris bilobata</name>
    <dbReference type="NCBI Taxonomy" id="381761"/>
    <lineage>
        <taxon>Eukaryota</taxon>
        <taxon>Viridiplantae</taxon>
        <taxon>Chlorophyta</taxon>
        <taxon>core chlorophytes</taxon>
        <taxon>Trebouxiophyceae</taxon>
        <taxon>Trebouxiophyceae incertae sedis</taxon>
        <taxon>Elliptochloris clade</taxon>
        <taxon>Elliptochloris</taxon>
    </lineage>
</organism>
<keyword evidence="3" id="KW-0812">Transmembrane</keyword>
<dbReference type="GO" id="GO:0005524">
    <property type="term" value="F:ATP binding"/>
    <property type="evidence" value="ECO:0007669"/>
    <property type="project" value="UniProtKB-UniRule"/>
</dbReference>
<dbReference type="Proteomes" id="UP001445335">
    <property type="component" value="Unassembled WGS sequence"/>
</dbReference>
<reference evidence="5 6" key="1">
    <citation type="journal article" date="2024" name="Nat. Commun.">
        <title>Phylogenomics reveals the evolutionary origins of lichenization in chlorophyte algae.</title>
        <authorList>
            <person name="Puginier C."/>
            <person name="Libourel C."/>
            <person name="Otte J."/>
            <person name="Skaloud P."/>
            <person name="Haon M."/>
            <person name="Grisel S."/>
            <person name="Petersen M."/>
            <person name="Berrin J.G."/>
            <person name="Delaux P.M."/>
            <person name="Dal Grande F."/>
            <person name="Keller J."/>
        </authorList>
    </citation>
    <scope>NUCLEOTIDE SEQUENCE [LARGE SCALE GENOMIC DNA]</scope>
    <source>
        <strain evidence="5 6">SAG 245.80</strain>
    </source>
</reference>
<name>A0AAW1RN43_9CHLO</name>
<dbReference type="Pfam" id="PF00069">
    <property type="entry name" value="Pkinase"/>
    <property type="match status" value="1"/>
</dbReference>
<dbReference type="Gene3D" id="1.10.510.10">
    <property type="entry name" value="Transferase(Phosphotransferase) domain 1"/>
    <property type="match status" value="1"/>
</dbReference>
<dbReference type="InterPro" id="IPR051681">
    <property type="entry name" value="Ser/Thr_Kinases-Pseudokinases"/>
</dbReference>
<evidence type="ECO:0000256" key="2">
    <source>
        <dbReference type="SAM" id="MobiDB-lite"/>
    </source>
</evidence>
<dbReference type="InterPro" id="IPR011009">
    <property type="entry name" value="Kinase-like_dom_sf"/>
</dbReference>
<dbReference type="PROSITE" id="PS00107">
    <property type="entry name" value="PROTEIN_KINASE_ATP"/>
    <property type="match status" value="1"/>
</dbReference>
<dbReference type="SUPFAM" id="SSF56112">
    <property type="entry name" value="Protein kinase-like (PK-like)"/>
    <property type="match status" value="1"/>
</dbReference>
<dbReference type="EMBL" id="JALJOU010000029">
    <property type="protein sequence ID" value="KAK9835179.1"/>
    <property type="molecule type" value="Genomic_DNA"/>
</dbReference>
<dbReference type="InterPro" id="IPR000719">
    <property type="entry name" value="Prot_kinase_dom"/>
</dbReference>
<keyword evidence="3" id="KW-0472">Membrane</keyword>
<sequence length="577" mass="62327">MHVDFPRTIRRTAGDVYWFEWHGIDLPDGVKLPGAARAYCSPPEYIVAVTIIGFSRMATVAGTWGWVSSVSYIEPHGLVSGTNTQESYYGDYNINENLTHDVTWLDVCPRRTRMVGVEAYMAAGAVLGLSWGCGCLNDCSASHDALNITGITKNSGCSCASFFNVTSGSGLVVTESGGACVLSDSNDPWCVVNLTTCAAPRAVRRNRGETWDYCTEEAGRRALLFSYPTAQAQAGQGPLLAPILGSVIPVAVLAALAAVLVVLWWRRRRSRSKRSLTPSGKERLPHDSDAILTPNSSGPFPANMENIAEYMVKPSDFKILQRKDGSDWLLGQGAFGKVYRGLLDHVQPVAIKIIPAGIAGATPRASVETIREITLLRQCRCPHVVQFMGACVMENGDTVILMELMLGGTLFEAIATDRVSWHNRGRQVAIDVARGLAFLHSRNIASLDVKSPNVLLTPSRSAKIADFGLARVLLTAATAVTACGSFDWAAPELLMGGTSSKVSGAADIYSFGVILWELVTREAPRRGRMRVPKAPEECSEAMMELINQCMAIDASARPSARELVERLLEMGRISGSA</sequence>
<dbReference type="GO" id="GO:0004674">
    <property type="term" value="F:protein serine/threonine kinase activity"/>
    <property type="evidence" value="ECO:0007669"/>
    <property type="project" value="TreeGrafter"/>
</dbReference>
<evidence type="ECO:0000256" key="1">
    <source>
        <dbReference type="PROSITE-ProRule" id="PRU10141"/>
    </source>
</evidence>